<dbReference type="RefSeq" id="XP_040748735.1">
    <property type="nucleotide sequence ID" value="XM_040900292.1"/>
</dbReference>
<dbReference type="EMBL" id="MSFN02000011">
    <property type="protein sequence ID" value="PTU17343.1"/>
    <property type="molecule type" value="Genomic_DNA"/>
</dbReference>
<feature type="region of interest" description="Disordered" evidence="1">
    <location>
        <begin position="1"/>
        <end position="25"/>
    </location>
</feature>
<accession>A0A2T5LM39</accession>
<reference evidence="2 3" key="1">
    <citation type="journal article" date="2018" name="Proc. Natl. Acad. Sci. U.S.A.">
        <title>Linking secondary metabolites to gene clusters through genome sequencing of six diverse Aspergillus species.</title>
        <authorList>
            <person name="Kaerboelling I."/>
            <person name="Vesth T.C."/>
            <person name="Frisvad J.C."/>
            <person name="Nybo J.L."/>
            <person name="Theobald S."/>
            <person name="Kuo A."/>
            <person name="Bowyer P."/>
            <person name="Matsuda Y."/>
            <person name="Mondo S."/>
            <person name="Lyhne E.K."/>
            <person name="Kogle M.E."/>
            <person name="Clum A."/>
            <person name="Lipzen A."/>
            <person name="Salamov A."/>
            <person name="Ngan C.Y."/>
            <person name="Daum C."/>
            <person name="Chiniquy J."/>
            <person name="Barry K."/>
            <person name="LaButti K."/>
            <person name="Haridas S."/>
            <person name="Simmons B.A."/>
            <person name="Magnuson J.K."/>
            <person name="Mortensen U.H."/>
            <person name="Larsen T.O."/>
            <person name="Grigoriev I.V."/>
            <person name="Baker S.E."/>
            <person name="Andersen M.R."/>
        </authorList>
    </citation>
    <scope>NUCLEOTIDE SEQUENCE [LARGE SCALE GENOMIC DNA]</scope>
    <source>
        <strain evidence="2 3">IBT 24754</strain>
    </source>
</reference>
<dbReference type="Proteomes" id="UP000244073">
    <property type="component" value="Unassembled WGS sequence"/>
</dbReference>
<evidence type="ECO:0000313" key="2">
    <source>
        <dbReference type="EMBL" id="PTU17343.1"/>
    </source>
</evidence>
<dbReference type="GeneID" id="63817174"/>
<protein>
    <submittedName>
        <fullName evidence="2">Uncharacterized protein</fullName>
    </submittedName>
</protein>
<evidence type="ECO:0000256" key="1">
    <source>
        <dbReference type="SAM" id="MobiDB-lite"/>
    </source>
</evidence>
<comment type="caution">
    <text evidence="2">The sequence shown here is derived from an EMBL/GenBank/DDBJ whole genome shotgun (WGS) entry which is preliminary data.</text>
</comment>
<dbReference type="AlphaFoldDB" id="A0A2T5LM39"/>
<sequence length="162" mass="17761">MYFLNNDSEAIKSEQRANPKTEKKGWTPAGGFHLSIETSPFERYNLLLALLSPPASPFLPPFTPSPHQADHDVLTFVVYLPECSPEPQFGSHFHLVWLFALVDGSGADDNSPEFDIATASPASPICLRRVKGEPLLTFVTTSFPGLSPSVGIQSACLRKQYV</sequence>
<name>A0A2T5LM39_9EURO</name>
<organism evidence="2 3">
    <name type="scientific">Aspergillus ochraceoroseus IBT 24754</name>
    <dbReference type="NCBI Taxonomy" id="1392256"/>
    <lineage>
        <taxon>Eukaryota</taxon>
        <taxon>Fungi</taxon>
        <taxon>Dikarya</taxon>
        <taxon>Ascomycota</taxon>
        <taxon>Pezizomycotina</taxon>
        <taxon>Eurotiomycetes</taxon>
        <taxon>Eurotiomycetidae</taxon>
        <taxon>Eurotiales</taxon>
        <taxon>Aspergillaceae</taxon>
        <taxon>Aspergillus</taxon>
        <taxon>Aspergillus subgen. Nidulantes</taxon>
    </lineage>
</organism>
<proteinExistence type="predicted"/>
<dbReference type="VEuPathDB" id="FungiDB:P175DRAFT_0536165"/>
<gene>
    <name evidence="2" type="ORF">P175DRAFT_0536165</name>
</gene>
<evidence type="ECO:0000313" key="3">
    <source>
        <dbReference type="Proteomes" id="UP000244073"/>
    </source>
</evidence>
<feature type="compositionally biased region" description="Basic and acidic residues" evidence="1">
    <location>
        <begin position="9"/>
        <end position="25"/>
    </location>
</feature>